<organism evidence="5 6">
    <name type="scientific">Candidatus Fusicatenibacter merdavium</name>
    <dbReference type="NCBI Taxonomy" id="2838600"/>
    <lineage>
        <taxon>Bacteria</taxon>
        <taxon>Bacillati</taxon>
        <taxon>Bacillota</taxon>
        <taxon>Clostridia</taxon>
        <taxon>Lachnospirales</taxon>
        <taxon>Lachnospiraceae</taxon>
        <taxon>Fusicatenibacter</taxon>
    </lineage>
</organism>
<keyword evidence="3" id="KW-0812">Transmembrane</keyword>
<comment type="caution">
    <text evidence="5">The sequence shown here is derived from an EMBL/GenBank/DDBJ whole genome shotgun (WGS) entry which is preliminary data.</text>
</comment>
<dbReference type="EMBL" id="DXEK01000043">
    <property type="protein sequence ID" value="HIX76468.1"/>
    <property type="molecule type" value="Genomic_DNA"/>
</dbReference>
<dbReference type="PROSITE" id="PS50943">
    <property type="entry name" value="HTH_CROC1"/>
    <property type="match status" value="1"/>
</dbReference>
<evidence type="ECO:0000256" key="2">
    <source>
        <dbReference type="SAM" id="MobiDB-lite"/>
    </source>
</evidence>
<reference evidence="5" key="1">
    <citation type="journal article" date="2021" name="PeerJ">
        <title>Extensive microbial diversity within the chicken gut microbiome revealed by metagenomics and culture.</title>
        <authorList>
            <person name="Gilroy R."/>
            <person name="Ravi A."/>
            <person name="Getino M."/>
            <person name="Pursley I."/>
            <person name="Horton D.L."/>
            <person name="Alikhan N.F."/>
            <person name="Baker D."/>
            <person name="Gharbi K."/>
            <person name="Hall N."/>
            <person name="Watson M."/>
            <person name="Adriaenssens E.M."/>
            <person name="Foster-Nyarko E."/>
            <person name="Jarju S."/>
            <person name="Secka A."/>
            <person name="Antonio M."/>
            <person name="Oren A."/>
            <person name="Chaudhuri R.R."/>
            <person name="La Ragione R."/>
            <person name="Hildebrand F."/>
            <person name="Pallen M.J."/>
        </authorList>
    </citation>
    <scope>NUCLEOTIDE SEQUENCE</scope>
    <source>
        <strain evidence="5">CHK183-1962</strain>
    </source>
</reference>
<feature type="region of interest" description="Disordered" evidence="2">
    <location>
        <begin position="71"/>
        <end position="100"/>
    </location>
</feature>
<feature type="transmembrane region" description="Helical" evidence="3">
    <location>
        <begin position="126"/>
        <end position="146"/>
    </location>
</feature>
<dbReference type="InterPro" id="IPR001387">
    <property type="entry name" value="Cro/C1-type_HTH"/>
</dbReference>
<dbReference type="Gene3D" id="1.10.260.40">
    <property type="entry name" value="lambda repressor-like DNA-binding domains"/>
    <property type="match status" value="1"/>
</dbReference>
<evidence type="ECO:0000313" key="5">
    <source>
        <dbReference type="EMBL" id="HIX76468.1"/>
    </source>
</evidence>
<dbReference type="GO" id="GO:0003677">
    <property type="term" value="F:DNA binding"/>
    <property type="evidence" value="ECO:0007669"/>
    <property type="project" value="UniProtKB-KW"/>
</dbReference>
<dbReference type="PANTHER" id="PTHR46558">
    <property type="entry name" value="TRACRIPTIONAL REGULATORY PROTEIN-RELATED-RELATED"/>
    <property type="match status" value="1"/>
</dbReference>
<dbReference type="Pfam" id="PF01381">
    <property type="entry name" value="HTH_3"/>
    <property type="match status" value="1"/>
</dbReference>
<dbReference type="SMART" id="SM00530">
    <property type="entry name" value="HTH_XRE"/>
    <property type="match status" value="1"/>
</dbReference>
<evidence type="ECO:0000313" key="6">
    <source>
        <dbReference type="Proteomes" id="UP000886890"/>
    </source>
</evidence>
<proteinExistence type="predicted"/>
<dbReference type="CDD" id="cd00093">
    <property type="entry name" value="HTH_XRE"/>
    <property type="match status" value="1"/>
</dbReference>
<keyword evidence="3" id="KW-1133">Transmembrane helix</keyword>
<feature type="transmembrane region" description="Helical" evidence="3">
    <location>
        <begin position="246"/>
        <end position="271"/>
    </location>
</feature>
<dbReference type="SUPFAM" id="SSF47413">
    <property type="entry name" value="lambda repressor-like DNA-binding domains"/>
    <property type="match status" value="1"/>
</dbReference>
<feature type="transmembrane region" description="Helical" evidence="3">
    <location>
        <begin position="219"/>
        <end position="240"/>
    </location>
</feature>
<dbReference type="Proteomes" id="UP000886890">
    <property type="component" value="Unassembled WGS sequence"/>
</dbReference>
<reference evidence="5" key="2">
    <citation type="submission" date="2021-04" db="EMBL/GenBank/DDBJ databases">
        <authorList>
            <person name="Gilroy R."/>
        </authorList>
    </citation>
    <scope>NUCLEOTIDE SEQUENCE</scope>
    <source>
        <strain evidence="5">CHK183-1962</strain>
    </source>
</reference>
<sequence>MILSEKIYTLRKKKGWSQEELAERLGVSRQSVSKWESGASLPDLNRVLELSRIFQVTTDFLLKDEEAGDGTFFEAGDKKDHAEDSGRPEEPPNVPKNNEQFRRITFAETMDYLEQTGEYGRQLGKGVMLCVFAPGVLMGAMAVSMFPFVPGVFSEDVAGVIGCILLLLIVAWAVSVFINSDFKIKKYQYFSKGHYILEPGTAEAVAEERDVFENSYRRSMVAGIALCIVSSVPVMLAGILESMEAVVLLALTFLFLLVGVGVNLIVAANTIREAQNRILKRGMSEQLHSASEIGGSQDCH</sequence>
<dbReference type="InterPro" id="IPR010982">
    <property type="entry name" value="Lambda_DNA-bd_dom_sf"/>
</dbReference>
<keyword evidence="3" id="KW-0472">Membrane</keyword>
<dbReference type="PANTHER" id="PTHR46558:SF4">
    <property type="entry name" value="DNA-BIDING PHAGE PROTEIN"/>
    <property type="match status" value="1"/>
</dbReference>
<evidence type="ECO:0000256" key="3">
    <source>
        <dbReference type="SAM" id="Phobius"/>
    </source>
</evidence>
<protein>
    <submittedName>
        <fullName evidence="5">Helix-turn-helix domain-containing protein</fullName>
    </submittedName>
</protein>
<keyword evidence="1" id="KW-0238">DNA-binding</keyword>
<gene>
    <name evidence="5" type="ORF">H9734_02565</name>
</gene>
<dbReference type="AlphaFoldDB" id="A0A9D2BHP9"/>
<evidence type="ECO:0000256" key="1">
    <source>
        <dbReference type="ARBA" id="ARBA00023125"/>
    </source>
</evidence>
<feature type="transmembrane region" description="Helical" evidence="3">
    <location>
        <begin position="158"/>
        <end position="178"/>
    </location>
</feature>
<evidence type="ECO:0000259" key="4">
    <source>
        <dbReference type="PROSITE" id="PS50943"/>
    </source>
</evidence>
<feature type="compositionally biased region" description="Basic and acidic residues" evidence="2">
    <location>
        <begin position="75"/>
        <end position="90"/>
    </location>
</feature>
<feature type="domain" description="HTH cro/C1-type" evidence="4">
    <location>
        <begin position="7"/>
        <end position="61"/>
    </location>
</feature>
<name>A0A9D2BHP9_9FIRM</name>
<accession>A0A9D2BHP9</accession>